<accession>A0A2A6E225</accession>
<evidence type="ECO:0000313" key="2">
    <source>
        <dbReference type="Proteomes" id="UP000243688"/>
    </source>
</evidence>
<evidence type="ECO:0000313" key="1">
    <source>
        <dbReference type="EMBL" id="PDO10797.1"/>
    </source>
</evidence>
<organism evidence="1 2">
    <name type="scientific">Candidatus Reconcilbacillus cellulovorans</name>
    <dbReference type="NCBI Taxonomy" id="1906605"/>
    <lineage>
        <taxon>Bacteria</taxon>
        <taxon>Bacillati</taxon>
        <taxon>Bacillota</taxon>
        <taxon>Bacilli</taxon>
        <taxon>Bacillales</taxon>
        <taxon>Paenibacillaceae</taxon>
        <taxon>Candidatus Reconcilbacillus</taxon>
    </lineage>
</organism>
<sequence length="311" mass="35039">MPHVWSHLIFGGEAMKAAGREEAIGNDFLRRVFNLGCQGPDILFYHRFWLGPLAGVLPSLAGDIHRFRCGDFLLAMIDMAAGRPSDDPIIVYAAGFLTHHVLDRNMHPFVFYRSGFRKWNHQRLEVALDALVVRRKLGLEAWKTPLAGQIDVGGRLPEGVAKMWDHLARRHNPERTAGLSPEVWHEAYRDMKRALRLFHDPWGVKRALTLGRTAPMTFRRRYPPLDYANEAHAVWRHPAVPEETHAESWWDLWDAALEDARSVLEKAFSYLESGGDVSARAALAGAIGDVGYDTGKPCGGGYVIRYAEPIL</sequence>
<name>A0A2A6E225_9BACL</name>
<proteinExistence type="predicted"/>
<protein>
    <recommendedName>
        <fullName evidence="3">Phospholipase C/D domain-containing protein</fullName>
    </recommendedName>
</protein>
<gene>
    <name evidence="1" type="ORF">BLM47_05555</name>
</gene>
<comment type="caution">
    <text evidence="1">The sequence shown here is derived from an EMBL/GenBank/DDBJ whole genome shotgun (WGS) entry which is preliminary data.</text>
</comment>
<dbReference type="Proteomes" id="UP000243688">
    <property type="component" value="Unassembled WGS sequence"/>
</dbReference>
<dbReference type="AlphaFoldDB" id="A0A2A6E225"/>
<dbReference type="EMBL" id="MOXJ01000009">
    <property type="protein sequence ID" value="PDO10797.1"/>
    <property type="molecule type" value="Genomic_DNA"/>
</dbReference>
<evidence type="ECO:0008006" key="3">
    <source>
        <dbReference type="Google" id="ProtNLM"/>
    </source>
</evidence>
<reference evidence="1 2" key="1">
    <citation type="submission" date="2016-12" db="EMBL/GenBank/DDBJ databases">
        <title>Candidatus Reconcilibacillus cellulovorans genome.</title>
        <authorList>
            <person name="Kolinko S."/>
            <person name="Wu Y.-W."/>
            <person name="Tachea F."/>
            <person name="Denzel E."/>
            <person name="Hiras J."/>
            <person name="Baecker N."/>
            <person name="Chan L.J."/>
            <person name="Eichorst S.A."/>
            <person name="Frey D."/>
            <person name="Adams P.D."/>
            <person name="Pray T."/>
            <person name="Tanjore D."/>
            <person name="Petzold C.J."/>
            <person name="Gladden J.M."/>
            <person name="Simmons B.A."/>
            <person name="Singer S.W."/>
        </authorList>
    </citation>
    <scope>NUCLEOTIDE SEQUENCE [LARGE SCALE GENOMIC DNA]</scope>
    <source>
        <strain evidence="1">JTherm</strain>
    </source>
</reference>